<protein>
    <submittedName>
        <fullName evidence="2">Sulfurtransferase TusC</fullName>
    </submittedName>
</protein>
<dbReference type="InterPro" id="IPR017462">
    <property type="entry name" value="Sulphur_relay_TusC/DsrF"/>
</dbReference>
<dbReference type="InterPro" id="IPR027396">
    <property type="entry name" value="DsrEFH-like"/>
</dbReference>
<dbReference type="PANTHER" id="PTHR38780">
    <property type="entry name" value="PROTEIN TUSC"/>
    <property type="match status" value="1"/>
</dbReference>
<sequence>MKKLCIVFKQPPHGTAHGREGLDLSLLSASFEQEVSLLFTNEGVLTLVKDQDPESIGAKDYIATLGALPLYEIDTVIVCEQSLLELGLTESDLRIGVSVINSELISGHLNDVDEVIVF</sequence>
<dbReference type="Pfam" id="PF02635">
    <property type="entry name" value="DsrE"/>
    <property type="match status" value="1"/>
</dbReference>
<dbReference type="NCBIfam" id="NF001238">
    <property type="entry name" value="PRK00211.1"/>
    <property type="match status" value="1"/>
</dbReference>
<comment type="similarity">
    <text evidence="1">Belongs to the DsrF/TusC family.</text>
</comment>
<dbReference type="Gene3D" id="3.40.1260.10">
    <property type="entry name" value="DsrEFH-like"/>
    <property type="match status" value="1"/>
</dbReference>
<comment type="caution">
    <text evidence="2">The sequence shown here is derived from an EMBL/GenBank/DDBJ whole genome shotgun (WGS) entry which is preliminary data.</text>
</comment>
<dbReference type="NCBIfam" id="TIGR03010">
    <property type="entry name" value="sulf_tusC_dsrF"/>
    <property type="match status" value="1"/>
</dbReference>
<reference evidence="2" key="1">
    <citation type="submission" date="2021-05" db="EMBL/GenBank/DDBJ databases">
        <title>Molecular characterization for Shewanella algae harboring chromosomal blaOXA-55-like strains isolated from clinical and environment sample.</title>
        <authorList>
            <person name="Ohama Y."/>
            <person name="Aoki K."/>
            <person name="Harada S."/>
            <person name="Moriya K."/>
            <person name="Ishii Y."/>
            <person name="Tateda K."/>
        </authorList>
    </citation>
    <scope>NUCLEOTIDE SEQUENCE</scope>
    <source>
        <strain evidence="2">JCM 11563</strain>
    </source>
</reference>
<gene>
    <name evidence="2" type="primary">tusC</name>
    <name evidence="2" type="ORF">TUM4438_23700</name>
</gene>
<dbReference type="Proteomes" id="UP000887104">
    <property type="component" value="Unassembled WGS sequence"/>
</dbReference>
<dbReference type="InterPro" id="IPR003787">
    <property type="entry name" value="Sulphur_relay_DsrE/F-like"/>
</dbReference>
<keyword evidence="3" id="KW-1185">Reference proteome</keyword>
<evidence type="ECO:0000256" key="1">
    <source>
        <dbReference type="ARBA" id="ARBA00005996"/>
    </source>
</evidence>
<name>A0ABQ4PGW9_9GAMM</name>
<dbReference type="RefSeq" id="WP_220781367.1">
    <property type="nucleotide sequence ID" value="NZ_BPEY01000039.1"/>
</dbReference>
<organism evidence="2 3">
    <name type="scientific">Shewanella sairae</name>
    <dbReference type="NCBI Taxonomy" id="190310"/>
    <lineage>
        <taxon>Bacteria</taxon>
        <taxon>Pseudomonadati</taxon>
        <taxon>Pseudomonadota</taxon>
        <taxon>Gammaproteobacteria</taxon>
        <taxon>Alteromonadales</taxon>
        <taxon>Shewanellaceae</taxon>
        <taxon>Shewanella</taxon>
    </lineage>
</organism>
<accession>A0ABQ4PGW9</accession>
<dbReference type="EMBL" id="BPEY01000039">
    <property type="protein sequence ID" value="GIU46810.1"/>
    <property type="molecule type" value="Genomic_DNA"/>
</dbReference>
<dbReference type="SUPFAM" id="SSF75169">
    <property type="entry name" value="DsrEFH-like"/>
    <property type="match status" value="1"/>
</dbReference>
<evidence type="ECO:0000313" key="3">
    <source>
        <dbReference type="Proteomes" id="UP000887104"/>
    </source>
</evidence>
<dbReference type="PANTHER" id="PTHR38780:SF1">
    <property type="entry name" value="PROTEIN TUSC"/>
    <property type="match status" value="1"/>
</dbReference>
<proteinExistence type="inferred from homology"/>
<evidence type="ECO:0000313" key="2">
    <source>
        <dbReference type="EMBL" id="GIU46810.1"/>
    </source>
</evidence>